<dbReference type="RefSeq" id="WP_172697674.1">
    <property type="nucleotide sequence ID" value="NZ_JAQLWY010000020.1"/>
</dbReference>
<dbReference type="AlphaFoldDB" id="A0A6I2R1C7"/>
<dbReference type="InterPro" id="IPR058240">
    <property type="entry name" value="rSAM_sf"/>
</dbReference>
<dbReference type="CDD" id="cd01335">
    <property type="entry name" value="Radical_SAM"/>
    <property type="match status" value="1"/>
</dbReference>
<protein>
    <submittedName>
        <fullName evidence="1">Radical SAM protein</fullName>
    </submittedName>
</protein>
<comment type="caution">
    <text evidence="1">The sequence shown here is derived from an EMBL/GenBank/DDBJ whole genome shotgun (WGS) entry which is preliminary data.</text>
</comment>
<gene>
    <name evidence="1" type="ORF">GKE97_10535</name>
</gene>
<accession>A0A6I2R1C7</accession>
<dbReference type="SUPFAM" id="SSF102114">
    <property type="entry name" value="Radical SAM enzymes"/>
    <property type="match status" value="1"/>
</dbReference>
<dbReference type="Proteomes" id="UP000434475">
    <property type="component" value="Unassembled WGS sequence"/>
</dbReference>
<reference evidence="1 2" key="1">
    <citation type="journal article" date="2019" name="Nat. Med.">
        <title>A library of human gut bacterial isolates paired with longitudinal multiomics data enables mechanistic microbiome research.</title>
        <authorList>
            <person name="Poyet M."/>
            <person name="Groussin M."/>
            <person name="Gibbons S.M."/>
            <person name="Avila-Pacheco J."/>
            <person name="Jiang X."/>
            <person name="Kearney S.M."/>
            <person name="Perrotta A.R."/>
            <person name="Berdy B."/>
            <person name="Zhao S."/>
            <person name="Lieberman T.D."/>
            <person name="Swanson P.K."/>
            <person name="Smith M."/>
            <person name="Roesemann S."/>
            <person name="Alexander J.E."/>
            <person name="Rich S.A."/>
            <person name="Livny J."/>
            <person name="Vlamakis H."/>
            <person name="Clish C."/>
            <person name="Bullock K."/>
            <person name="Deik A."/>
            <person name="Scott J."/>
            <person name="Pierce K.A."/>
            <person name="Xavier R.J."/>
            <person name="Alm E.J."/>
        </authorList>
    </citation>
    <scope>NUCLEOTIDE SEQUENCE [LARGE SCALE GENOMIC DNA]</scope>
    <source>
        <strain evidence="1 2">BIOML-A2</strain>
    </source>
</reference>
<organism evidence="1 2">
    <name type="scientific">Flavonifractor plautii</name>
    <name type="common">Fusobacterium plautii</name>
    <dbReference type="NCBI Taxonomy" id="292800"/>
    <lineage>
        <taxon>Bacteria</taxon>
        <taxon>Bacillati</taxon>
        <taxon>Bacillota</taxon>
        <taxon>Clostridia</taxon>
        <taxon>Eubacteriales</taxon>
        <taxon>Oscillospiraceae</taxon>
        <taxon>Flavonifractor</taxon>
    </lineage>
</organism>
<name>A0A6I2R1C7_FLAPL</name>
<dbReference type="Gene3D" id="3.20.20.70">
    <property type="entry name" value="Aldolase class I"/>
    <property type="match status" value="1"/>
</dbReference>
<dbReference type="EMBL" id="WKPR01000009">
    <property type="protein sequence ID" value="MSB19951.1"/>
    <property type="molecule type" value="Genomic_DNA"/>
</dbReference>
<proteinExistence type="predicted"/>
<evidence type="ECO:0000313" key="1">
    <source>
        <dbReference type="EMBL" id="MSB19951.1"/>
    </source>
</evidence>
<sequence>MNIQSLSVVVPNKSCINNCAFCVSKMHCDSYKNQMDDNLPFFDLYLKDYLKRLEFARHNGCNTVMLTGNSEPQQNRKFLTYFGLFMQMMRDPFQWIEMQTTGVLLDANYLRFLRNHVGVNLISLSVSAVEEENNREIIGVPGWVPLKLPELCQEIKKYDFSLRLSVNLTKSFDQFQRREADFFGWAKQLGANQVTCRVLYSDGGDTPQAKWIKENAASKATVQNISNHVRFFGKPLGILPYGASKYALDGMSVVVDDDCMAKGKLPDAEKDAYKYLILQPDCKLYSQWDDPASLIF</sequence>
<dbReference type="InterPro" id="IPR013785">
    <property type="entry name" value="Aldolase_TIM"/>
</dbReference>
<evidence type="ECO:0000313" key="2">
    <source>
        <dbReference type="Proteomes" id="UP000434475"/>
    </source>
</evidence>